<dbReference type="KEGG" id="cter:A606_08450"/>
<dbReference type="InterPro" id="IPR046198">
    <property type="entry name" value="DUF6230"/>
</dbReference>
<gene>
    <name evidence="1" type="ORF">A606_08450</name>
</gene>
<keyword evidence="2" id="KW-1185">Reference proteome</keyword>
<dbReference type="HOGENOM" id="CLU_092426_1_0_11"/>
<proteinExistence type="predicted"/>
<dbReference type="PATRIC" id="fig|1200352.3.peg.1718"/>
<reference evidence="1 2" key="1">
    <citation type="submission" date="2012-06" db="EMBL/GenBank/DDBJ databases">
        <title>Complete genome sequence of Corynebacterium terpenotabidum Y-11 (=DSM 44721).</title>
        <authorList>
            <person name="Ruckert C."/>
            <person name="Albersmeier A."/>
            <person name="Al-Dilaimi A."/>
            <person name="Szczepanowski R."/>
            <person name="Kalinowski J."/>
        </authorList>
    </citation>
    <scope>NUCLEOTIDE SEQUENCE [LARGE SCALE GENOMIC DNA]</scope>
    <source>
        <strain evidence="1 2">Y-11</strain>
    </source>
</reference>
<dbReference type="AlphaFoldDB" id="S4XL68"/>
<evidence type="ECO:0000313" key="1">
    <source>
        <dbReference type="EMBL" id="AGP31333.1"/>
    </source>
</evidence>
<name>S4XL68_9CORY</name>
<sequence>MAQGGISANLALSGTIFKISMDRLDGSNFNLFVIGDQVGDSQIPVSRLTFSHAEIADLCLSAKLPGIPGIGDVTFLMRAPGENAADAENLVVGATSILGDLSLTEPQIGADVNQVNPDAPVSTWGIVAPEVEVKAQDVQASSIGADKLNARGVTVNVERGVDGGC</sequence>
<protein>
    <submittedName>
        <fullName evidence="1">Cholesterol esterase</fullName>
    </submittedName>
</protein>
<dbReference type="Pfam" id="PF19741">
    <property type="entry name" value="DUF6230"/>
    <property type="match status" value="1"/>
</dbReference>
<dbReference type="Proteomes" id="UP000014809">
    <property type="component" value="Chromosome"/>
</dbReference>
<dbReference type="EMBL" id="CP003696">
    <property type="protein sequence ID" value="AGP31333.1"/>
    <property type="molecule type" value="Genomic_DNA"/>
</dbReference>
<evidence type="ECO:0000313" key="2">
    <source>
        <dbReference type="Proteomes" id="UP000014809"/>
    </source>
</evidence>
<organism evidence="1 2">
    <name type="scientific">Corynebacterium terpenotabidum Y-11</name>
    <dbReference type="NCBI Taxonomy" id="1200352"/>
    <lineage>
        <taxon>Bacteria</taxon>
        <taxon>Bacillati</taxon>
        <taxon>Actinomycetota</taxon>
        <taxon>Actinomycetes</taxon>
        <taxon>Mycobacteriales</taxon>
        <taxon>Corynebacteriaceae</taxon>
        <taxon>Corynebacterium</taxon>
    </lineage>
</organism>
<dbReference type="STRING" id="1200352.A606_08450"/>
<accession>S4XL68</accession>
<dbReference type="eggNOG" id="ENOG50312Q2">
    <property type="taxonomic scope" value="Bacteria"/>
</dbReference>